<feature type="region of interest" description="Disordered" evidence="1">
    <location>
        <begin position="517"/>
        <end position="536"/>
    </location>
</feature>
<feature type="region of interest" description="Disordered" evidence="1">
    <location>
        <begin position="898"/>
        <end position="922"/>
    </location>
</feature>
<keyword evidence="2" id="KW-1133">Transmembrane helix</keyword>
<dbReference type="GO" id="GO:0044732">
    <property type="term" value="C:mitotic spindle pole body"/>
    <property type="evidence" value="ECO:0007669"/>
    <property type="project" value="TreeGrafter"/>
</dbReference>
<name>A0A9P6W6N3_RHOMI</name>
<feature type="region of interest" description="Disordered" evidence="1">
    <location>
        <begin position="1521"/>
        <end position="1540"/>
    </location>
</feature>
<dbReference type="GO" id="GO:0001100">
    <property type="term" value="P:negative regulation of exit from mitosis"/>
    <property type="evidence" value="ECO:0007669"/>
    <property type="project" value="InterPro"/>
</dbReference>
<dbReference type="InterPro" id="IPR034586">
    <property type="entry name" value="Bfa1/Byr4"/>
</dbReference>
<feature type="region of interest" description="Disordered" evidence="1">
    <location>
        <begin position="1390"/>
        <end position="1411"/>
    </location>
</feature>
<dbReference type="GO" id="GO:0005096">
    <property type="term" value="F:GTPase activator activity"/>
    <property type="evidence" value="ECO:0007669"/>
    <property type="project" value="InterPro"/>
</dbReference>
<organism evidence="3 4">
    <name type="scientific">Rhodotorula mucilaginosa</name>
    <name type="common">Yeast</name>
    <name type="synonym">Rhodotorula rubra</name>
    <dbReference type="NCBI Taxonomy" id="5537"/>
    <lineage>
        <taxon>Eukaryota</taxon>
        <taxon>Fungi</taxon>
        <taxon>Dikarya</taxon>
        <taxon>Basidiomycota</taxon>
        <taxon>Pucciniomycotina</taxon>
        <taxon>Microbotryomycetes</taxon>
        <taxon>Sporidiobolales</taxon>
        <taxon>Sporidiobolaceae</taxon>
        <taxon>Rhodotorula</taxon>
    </lineage>
</organism>
<feature type="transmembrane region" description="Helical" evidence="2">
    <location>
        <begin position="1482"/>
        <end position="1502"/>
    </location>
</feature>
<accession>A0A9P6W6N3</accession>
<feature type="compositionally biased region" description="Basic residues" evidence="1">
    <location>
        <begin position="1394"/>
        <end position="1406"/>
    </location>
</feature>
<feature type="compositionally biased region" description="Basic and acidic residues" evidence="1">
    <location>
        <begin position="315"/>
        <end position="329"/>
    </location>
</feature>
<feature type="compositionally biased region" description="Low complexity" evidence="1">
    <location>
        <begin position="679"/>
        <end position="699"/>
    </location>
</feature>
<evidence type="ECO:0000256" key="1">
    <source>
        <dbReference type="SAM" id="MobiDB-lite"/>
    </source>
</evidence>
<feature type="compositionally biased region" description="Polar residues" evidence="1">
    <location>
        <begin position="765"/>
        <end position="777"/>
    </location>
</feature>
<feature type="region of interest" description="Disordered" evidence="1">
    <location>
        <begin position="546"/>
        <end position="742"/>
    </location>
</feature>
<feature type="compositionally biased region" description="Basic and acidic residues" evidence="1">
    <location>
        <begin position="82"/>
        <end position="96"/>
    </location>
</feature>
<dbReference type="EMBL" id="PUHQ01000015">
    <property type="protein sequence ID" value="KAG0664224.1"/>
    <property type="molecule type" value="Genomic_DNA"/>
</dbReference>
<evidence type="ECO:0000313" key="3">
    <source>
        <dbReference type="EMBL" id="KAG0664224.1"/>
    </source>
</evidence>
<gene>
    <name evidence="3" type="ORF">C6P46_001688</name>
</gene>
<protein>
    <submittedName>
        <fullName evidence="3">Uncharacterized protein</fullName>
    </submittedName>
</protein>
<sequence>MSSLDNYAESREEQEEAWDFSLDLEVPTSGLFAPSPAAAEDIAIDRDFDADAAEHFPREHDFDVPVDASLDDDPLELAAARLDAEWDRRNNDDDLKTSSIDSTRTDVTAKGRARNLLGAEEGRQVVPCEPGTVIEATDAADTTRSTPSSLPKRGSISLANFSESSDDDGDDLDDFDLPSEGAPVLSLAAKKLPPNSPADEGPASSATEEDDSDFFDDLVLPSYLLGPTAPTSQAGEGTPPTSEGEPESDHPSRHKYQLKTSSRSPTSTSRSLLPVKVDLQSILRAKLEQRGGRGLLFGTTGPSASSQRGPPTTPQEREKLERYRERPGELEGAEVLDLDLDPHLATGTAESESAGDVKTAAPRTAHAANDATERSQPWTAKEMRDRLRTTSGARAREAQVANAARAQQRASAGARRSGLPVRRTTSEASTPAVGGSTKTVAAPSSIAGPRASNIYRPGLQNARHAPPPSAAPSCPPREGGTSRLPPLPSSTSSQGPQRRAAGLRPSFSVSNLQQVREAEASVGGPTSTAASPAQGVAPARLPLRARHTQQHLSSAILPSAARAKVGPSTLERRHSLQNMSHLASPTPGATYVPPTGSTSQPPPPPRYGPRPSPSPIRGGRPSYAAPTAASANRIRERQMSSSSLVPPTRSRPNCDLSTAGSSPLSAQGSVADRRLQVVSTLASRPSSRSSSPNKPSLASIPRLPSSLTTNSMRSRAVPTRYTIPRPFPAPTPTKPYGDGTELDAFEDLPVSKELEKQRVVRPISRKSSGASLATAKSGSLGRKEGVKVASSLRHSDAAPPSRADRIDDHGKSNAKAGEPERKKLKRRREPHLIRHLGGNATVKAQGEMTYNPMLQRWEGNESILRDFDKVLATSVRPALISPLSSKLMSLSGSSMGSARLPDSAQAGQVRASGTVRPDASASRASAKVVGGMVFDPATRSWHALAGPDAEEELELDWGGGTSGGENADDEAFGGDIASEVDGWELGERQRMLQSRASLLLDDGSASVDDAGGQALDAEQCKKSTKRRIWLESKAAEERCRLEMREWTTSWIVDGERDAQRRWLWDLRSWLTLRPASLEVKLFSRQVELDLRHQCSSHPRSLSDDDAEYHTPPIEITPNPLRTRSASFSGPSAQDPADGSADRALWRDGRQSKQQVVEDDPKLKMTGDFEQFMAQLYDLTHSIDAVENDVDQIVELRNKIVSLDPKVDVGQVSLKADLDALAALTTQTGRGIIAIEDWLLSLRDWSKKVKALVKAGQAGQTLEEVAEIKYHIATAKMDFAQAMERLQEAFRRERTRIWMARHIRHREPDIEDSDVRKLLKAAELGAADGIQECPVTSYAGLFALQNPFTELAELTDGMSFLGDTLDTEIVDSATGKDRQKRVIYLNKDPLEKSSKSSKRAKAKKSSSRNKSAAAAAPAPSWFGSRATFLSFLHPSASNKKDDDDEYESKFRYIQTQQFAAEKDLEYGFARQAQLNKLNRRKKIIIALLLVIILALILFVVLATMPIPKEKLGMVFSPDEETSSGASPLTKATSSSLPIASVESDSDAKVPILTISDMEEPTSHMPFLSSIESGIGSFWSDVVSAVAPDVSEAASALTAVASALTTPVPTPTFNNGMWAPTTPTPVGVGLGPQQTVATQGTPLFPGQQPPMAPQPAPAVQQLTPWWAGPVA</sequence>
<feature type="region of interest" description="Disordered" evidence="1">
    <location>
        <begin position="288"/>
        <end position="507"/>
    </location>
</feature>
<proteinExistence type="predicted"/>
<keyword evidence="2" id="KW-0812">Transmembrane</keyword>
<feature type="compositionally biased region" description="Basic and acidic residues" evidence="1">
    <location>
        <begin position="802"/>
        <end position="821"/>
    </location>
</feature>
<keyword evidence="4" id="KW-1185">Reference proteome</keyword>
<dbReference type="OrthoDB" id="2527735at2759"/>
<feature type="region of interest" description="Disordered" evidence="1">
    <location>
        <begin position="759"/>
        <end position="833"/>
    </location>
</feature>
<feature type="compositionally biased region" description="Pro residues" evidence="1">
    <location>
        <begin position="600"/>
        <end position="614"/>
    </location>
</feature>
<feature type="compositionally biased region" description="Polar residues" evidence="1">
    <location>
        <begin position="1521"/>
        <end position="1536"/>
    </location>
</feature>
<feature type="compositionally biased region" description="Low complexity" evidence="1">
    <location>
        <begin position="481"/>
        <end position="497"/>
    </location>
</feature>
<feature type="compositionally biased region" description="Acidic residues" evidence="1">
    <location>
        <begin position="164"/>
        <end position="177"/>
    </location>
</feature>
<dbReference type="Gene3D" id="1.20.58.70">
    <property type="match status" value="1"/>
</dbReference>
<feature type="region of interest" description="Disordered" evidence="1">
    <location>
        <begin position="82"/>
        <end position="275"/>
    </location>
</feature>
<dbReference type="GO" id="GO:1990334">
    <property type="term" value="C:Bfa1-Bub2 complex"/>
    <property type="evidence" value="ECO:0007669"/>
    <property type="project" value="InterPro"/>
</dbReference>
<keyword evidence="2" id="KW-0472">Membrane</keyword>
<dbReference type="PANTHER" id="PTHR35140">
    <property type="entry name" value="MITOTIC CHECK POINT PROTEIN BFA1"/>
    <property type="match status" value="1"/>
</dbReference>
<feature type="compositionally biased region" description="Low complexity" evidence="1">
    <location>
        <begin position="261"/>
        <end position="274"/>
    </location>
</feature>
<reference evidence="3 4" key="1">
    <citation type="submission" date="2020-11" db="EMBL/GenBank/DDBJ databases">
        <title>Kefir isolates.</title>
        <authorList>
            <person name="Marcisauskas S."/>
            <person name="Kim Y."/>
            <person name="Blasche S."/>
        </authorList>
    </citation>
    <scope>NUCLEOTIDE SEQUENCE [LARGE SCALE GENOMIC DNA]</scope>
    <source>
        <strain evidence="3 4">KR</strain>
    </source>
</reference>
<feature type="compositionally biased region" description="Pro residues" evidence="1">
    <location>
        <begin position="465"/>
        <end position="475"/>
    </location>
</feature>
<feature type="compositionally biased region" description="Polar residues" evidence="1">
    <location>
        <begin position="655"/>
        <end position="668"/>
    </location>
</feature>
<feature type="region of interest" description="Disordered" evidence="1">
    <location>
        <begin position="954"/>
        <end position="973"/>
    </location>
</feature>
<evidence type="ECO:0000256" key="2">
    <source>
        <dbReference type="SAM" id="Phobius"/>
    </source>
</evidence>
<feature type="region of interest" description="Disordered" evidence="1">
    <location>
        <begin position="1095"/>
        <end position="1141"/>
    </location>
</feature>
<dbReference type="PANTHER" id="PTHR35140:SF1">
    <property type="entry name" value="MITOTIC CHECK POINT PROTEIN BFA1"/>
    <property type="match status" value="1"/>
</dbReference>
<feature type="compositionally biased region" description="Polar residues" evidence="1">
    <location>
        <begin position="1119"/>
        <end position="1131"/>
    </location>
</feature>
<comment type="caution">
    <text evidence="3">The sequence shown here is derived from an EMBL/GenBank/DDBJ whole genome shotgun (WGS) entry which is preliminary data.</text>
</comment>
<feature type="compositionally biased region" description="Polar residues" evidence="1">
    <location>
        <begin position="140"/>
        <end position="149"/>
    </location>
</feature>
<feature type="compositionally biased region" description="Acidic residues" evidence="1">
    <location>
        <begin position="207"/>
        <end position="216"/>
    </location>
</feature>
<dbReference type="Proteomes" id="UP000777482">
    <property type="component" value="Unassembled WGS sequence"/>
</dbReference>
<evidence type="ECO:0000313" key="4">
    <source>
        <dbReference type="Proteomes" id="UP000777482"/>
    </source>
</evidence>
<feature type="compositionally biased region" description="Low complexity" evidence="1">
    <location>
        <begin position="398"/>
        <end position="416"/>
    </location>
</feature>